<dbReference type="NCBIfam" id="TIGR03560">
    <property type="entry name" value="F420_Rv1855c"/>
    <property type="match status" value="1"/>
</dbReference>
<keyword evidence="1" id="KW-0285">Flavoprotein</keyword>
<reference evidence="6 7" key="1">
    <citation type="journal article" date="2021" name="Int. J. Syst. Evol. Microbiol.">
        <title>Reticulibacter mediterranei gen. nov., sp. nov., within the new family Reticulibacteraceae fam. nov., and Ktedonospora formicarum gen. nov., sp. nov., Ktedonobacter robiniae sp. nov., Dictyobacter formicarum sp. nov. and Dictyobacter arantiisoli sp. nov., belonging to the class Ktedonobacteria.</title>
        <authorList>
            <person name="Yabe S."/>
            <person name="Zheng Y."/>
            <person name="Wang C.M."/>
            <person name="Sakai Y."/>
            <person name="Abe K."/>
            <person name="Yokota A."/>
            <person name="Donadio S."/>
            <person name="Cavaletti L."/>
            <person name="Monciardini P."/>
        </authorList>
    </citation>
    <scope>NUCLEOTIDE SEQUENCE [LARGE SCALE GENOMIC DNA]</scope>
    <source>
        <strain evidence="6 7">SOSP1-9</strain>
    </source>
</reference>
<dbReference type="InterPro" id="IPR036661">
    <property type="entry name" value="Luciferase-like_sf"/>
</dbReference>
<dbReference type="Pfam" id="PF00296">
    <property type="entry name" value="Bac_luciferase"/>
    <property type="match status" value="1"/>
</dbReference>
<dbReference type="Gene3D" id="3.20.20.30">
    <property type="entry name" value="Luciferase-like domain"/>
    <property type="match status" value="1"/>
</dbReference>
<evidence type="ECO:0000256" key="1">
    <source>
        <dbReference type="ARBA" id="ARBA00022630"/>
    </source>
</evidence>
<keyword evidence="2" id="KW-0288">FMN</keyword>
<keyword evidence="7" id="KW-1185">Reference proteome</keyword>
<dbReference type="RefSeq" id="WP_201360413.1">
    <property type="nucleotide sequence ID" value="NZ_BNJJ01000002.1"/>
</dbReference>
<proteinExistence type="predicted"/>
<dbReference type="EMBL" id="BNJJ01000002">
    <property type="protein sequence ID" value="GHO82770.1"/>
    <property type="molecule type" value="Genomic_DNA"/>
</dbReference>
<evidence type="ECO:0000259" key="5">
    <source>
        <dbReference type="Pfam" id="PF00296"/>
    </source>
</evidence>
<sequence length="317" mass="35430">MDYGVIVPQGWRMDLVGIPDPVEAYEAMTRVAQEAEALGYHSIWLYDHFHTVPTPTQEVTFECWTSTAALARDTKRVRIGQIVTCNSYRNPALLAKMASTVDVLSHGRLDFGIGAGWYEHEYRAYGYEYPDAPERLRHLRDALQVILAMWTQEEATFEGKYYQARGAINQPKGVQKPHIPLLIGGSGEKVTLKLVAQYADACNVGGDIPNIKHKLAVLKNHCDALGRDFNSIRRTAIVDVCAIAETESEAIAKLTQGERDNLVELRKSSLIGTPAQIRQRLAEYEEAGIQELLIHFVDAATNLESVRLFARQCMQAS</sequence>
<accession>A0ABQ3VAF8</accession>
<comment type="caution">
    <text evidence="6">The sequence shown here is derived from an EMBL/GenBank/DDBJ whole genome shotgun (WGS) entry which is preliminary data.</text>
</comment>
<organism evidence="6 7">
    <name type="scientific">Dictyobacter formicarum</name>
    <dbReference type="NCBI Taxonomy" id="2778368"/>
    <lineage>
        <taxon>Bacteria</taxon>
        <taxon>Bacillati</taxon>
        <taxon>Chloroflexota</taxon>
        <taxon>Ktedonobacteria</taxon>
        <taxon>Ktedonobacterales</taxon>
        <taxon>Dictyobacteraceae</taxon>
        <taxon>Dictyobacter</taxon>
    </lineage>
</organism>
<evidence type="ECO:0000256" key="2">
    <source>
        <dbReference type="ARBA" id="ARBA00022643"/>
    </source>
</evidence>
<evidence type="ECO:0000313" key="7">
    <source>
        <dbReference type="Proteomes" id="UP000635565"/>
    </source>
</evidence>
<evidence type="ECO:0000313" key="6">
    <source>
        <dbReference type="EMBL" id="GHO82770.1"/>
    </source>
</evidence>
<dbReference type="PANTHER" id="PTHR42847:SF8">
    <property type="entry name" value="CONSERVED PROTEIN"/>
    <property type="match status" value="1"/>
</dbReference>
<dbReference type="Proteomes" id="UP000635565">
    <property type="component" value="Unassembled WGS sequence"/>
</dbReference>
<keyword evidence="4" id="KW-0503">Monooxygenase</keyword>
<dbReference type="InterPro" id="IPR019952">
    <property type="entry name" value="F420_OxRdatse_Rv1855c_pred"/>
</dbReference>
<gene>
    <name evidence="6" type="ORF">KSZ_07760</name>
</gene>
<protein>
    <submittedName>
        <fullName evidence="6">LLM class F420-dependent oxidoreductase</fullName>
    </submittedName>
</protein>
<dbReference type="InterPro" id="IPR050172">
    <property type="entry name" value="SsuD_RutA_monooxygenase"/>
</dbReference>
<evidence type="ECO:0000256" key="4">
    <source>
        <dbReference type="ARBA" id="ARBA00023033"/>
    </source>
</evidence>
<name>A0ABQ3VAF8_9CHLR</name>
<dbReference type="PANTHER" id="PTHR42847">
    <property type="entry name" value="ALKANESULFONATE MONOOXYGENASE"/>
    <property type="match status" value="1"/>
</dbReference>
<dbReference type="SUPFAM" id="SSF51679">
    <property type="entry name" value="Bacterial luciferase-like"/>
    <property type="match status" value="1"/>
</dbReference>
<evidence type="ECO:0000256" key="3">
    <source>
        <dbReference type="ARBA" id="ARBA00023002"/>
    </source>
</evidence>
<dbReference type="InterPro" id="IPR011251">
    <property type="entry name" value="Luciferase-like_dom"/>
</dbReference>
<keyword evidence="3" id="KW-0560">Oxidoreductase</keyword>
<feature type="domain" description="Luciferase-like" evidence="5">
    <location>
        <begin position="6"/>
        <end position="254"/>
    </location>
</feature>